<sequence>MRVSVLRIGDTTKLFLFIVLITGLTSEFQGPKSINMGARPAVRSDTQSLTASVTDYPIENGRRYHKYHEGSYVYPNDEQELDRLDMQHHMIKLVNDGRLFFSPLEQPKRILDIGTGSGIWPIEMAPIFPEAEIIGTDLSPVQPNEVPENVHFIVDDATEDEWLWGPNHFDFIHTGHMSGSFPSFKEMLRKSLKHLKPGGYIECHEFDAKPKCDDGTMPPDDPDKFSDFALQDWCDLNVRSGQISDPPRQFRVAHRIARWMREVGFVDVQERIKKVPNNPWPTDPHLREIGRWNETNWLEALSGWSYKPLTALVDHVWISEEFLASTYRRFANGQRRYESRVPGPLEARRRLAKRKNTVLASLAGSGPPDDIGCLFGRNGREHMKWVGGQARNAPQEVQGSSIYPTRSPAFPSPLHNKNVDSSEFSKSPGWPVPSDKVGQASFEQCLEENLKNCQTVIAIQDVVRKLQLDLQRQPAYSRLIFEHLLSQMANHRWAFDELVKFLDDPHLNTWGAGNYLCTVNRFVFHQGDLARWSAPLGSVTTALQLGRVPEDEICQIIEALFDRVVGSGKVKQRVARRLVAFYRKMWDAIGWCSISEYEDLDKKIIETWLGRLEKMGTHDSFLLARDILIATQGQDSAIRSRAPLFVAQLLESSESLRHESDADHITTLLSHLKPDAASSCIITVTESLVSAGKQHLLEPWKDHLRRLHYTKICDIASSPLWHNIPVASPPSTSFLTQQQQIILRLWVLRIFNICLPGGPVWRKIAKASDDPIIRLLTLYQNNVDEVNMGSLLSSLREGVHNLGMPPSGILILAVDAKKGKRMTKATRSTLTRLESSSIPLLDLFANADDYNKMVRHLFSDFEKLVRQINVTSPLFVESSIHIASTGDIQSVMTLIRILRSHTPLKLALSKSWDPILEPSKKDDYPEQSTSEYPDPRAAVDMIHLIALSIASSKKLSARTAYGLIRWFYCFLVKYGAPVKPTLVRAIYHAGVVRYRREDKNIPRAQYKYILDLVREIEGPEVLDTLVSRIGQSGSATSQLELQ</sequence>
<dbReference type="Proteomes" id="UP000541154">
    <property type="component" value="Unassembled WGS sequence"/>
</dbReference>
<gene>
    <name evidence="2" type="ORF">ETB97_009510</name>
</gene>
<dbReference type="SUPFAM" id="SSF53335">
    <property type="entry name" value="S-adenosyl-L-methionine-dependent methyltransferases"/>
    <property type="match status" value="1"/>
</dbReference>
<dbReference type="Gene3D" id="3.40.50.150">
    <property type="entry name" value="Vaccinia Virus protein VP39"/>
    <property type="match status" value="1"/>
</dbReference>
<evidence type="ECO:0000256" key="1">
    <source>
        <dbReference type="SAM" id="SignalP"/>
    </source>
</evidence>
<protein>
    <recommendedName>
        <fullName evidence="4">Methyltransferase domain-containing protein</fullName>
    </recommendedName>
</protein>
<dbReference type="EMBL" id="SPNV01000046">
    <property type="protein sequence ID" value="KAF5863723.1"/>
    <property type="molecule type" value="Genomic_DNA"/>
</dbReference>
<dbReference type="GO" id="GO:0008168">
    <property type="term" value="F:methyltransferase activity"/>
    <property type="evidence" value="ECO:0007669"/>
    <property type="project" value="TreeGrafter"/>
</dbReference>
<organism evidence="2 3">
    <name type="scientific">Petromyces alliaceus</name>
    <name type="common">Aspergillus alliaceus</name>
    <dbReference type="NCBI Taxonomy" id="209559"/>
    <lineage>
        <taxon>Eukaryota</taxon>
        <taxon>Fungi</taxon>
        <taxon>Dikarya</taxon>
        <taxon>Ascomycota</taxon>
        <taxon>Pezizomycotina</taxon>
        <taxon>Eurotiomycetes</taxon>
        <taxon>Eurotiomycetidae</taxon>
        <taxon>Eurotiales</taxon>
        <taxon>Aspergillaceae</taxon>
        <taxon>Aspergillus</taxon>
        <taxon>Aspergillus subgen. Circumdati</taxon>
    </lineage>
</organism>
<dbReference type="PANTHER" id="PTHR43591">
    <property type="entry name" value="METHYLTRANSFERASE"/>
    <property type="match status" value="1"/>
</dbReference>
<dbReference type="InterPro" id="IPR029063">
    <property type="entry name" value="SAM-dependent_MTases_sf"/>
</dbReference>
<dbReference type="PANTHER" id="PTHR43591:SF10">
    <property type="entry name" value="ABC TRANSMEMBRANE TYPE-1 DOMAIN-CONTAINING PROTEIN-RELATED"/>
    <property type="match status" value="1"/>
</dbReference>
<comment type="caution">
    <text evidence="2">The sequence shown here is derived from an EMBL/GenBank/DDBJ whole genome shotgun (WGS) entry which is preliminary data.</text>
</comment>
<evidence type="ECO:0000313" key="2">
    <source>
        <dbReference type="EMBL" id="KAF5863723.1"/>
    </source>
</evidence>
<feature type="signal peptide" evidence="1">
    <location>
        <begin position="1"/>
        <end position="26"/>
    </location>
</feature>
<reference evidence="2 3" key="1">
    <citation type="submission" date="2019-04" db="EMBL/GenBank/DDBJ databases">
        <title>Aspergillus burnettii sp. nov., novel species from soil in southeast Queensland.</title>
        <authorList>
            <person name="Gilchrist C.L.M."/>
            <person name="Pitt J.I."/>
            <person name="Lange L."/>
            <person name="Lacey H.J."/>
            <person name="Vuong D."/>
            <person name="Midgley D.J."/>
            <person name="Greenfield P."/>
            <person name="Bradbury M."/>
            <person name="Lacey E."/>
            <person name="Busk P.K."/>
            <person name="Pilgaard B."/>
            <person name="Chooi Y.H."/>
            <person name="Piggott A.M."/>
        </authorList>
    </citation>
    <scope>NUCLEOTIDE SEQUENCE [LARGE SCALE GENOMIC DNA]</scope>
    <source>
        <strain evidence="2 3">FRR 5400</strain>
    </source>
</reference>
<dbReference type="Pfam" id="PF13489">
    <property type="entry name" value="Methyltransf_23"/>
    <property type="match status" value="1"/>
</dbReference>
<evidence type="ECO:0000313" key="3">
    <source>
        <dbReference type="Proteomes" id="UP000541154"/>
    </source>
</evidence>
<keyword evidence="3" id="KW-1185">Reference proteome</keyword>
<proteinExistence type="predicted"/>
<keyword evidence="1" id="KW-0732">Signal</keyword>
<feature type="chain" id="PRO_5034053721" description="Methyltransferase domain-containing protein" evidence="1">
    <location>
        <begin position="27"/>
        <end position="1042"/>
    </location>
</feature>
<name>A0A8H6A6K3_PETAA</name>
<evidence type="ECO:0008006" key="4">
    <source>
        <dbReference type="Google" id="ProtNLM"/>
    </source>
</evidence>
<dbReference type="CDD" id="cd02440">
    <property type="entry name" value="AdoMet_MTases"/>
    <property type="match status" value="1"/>
</dbReference>
<accession>A0A8H6A6K3</accession>
<dbReference type="AlphaFoldDB" id="A0A8H6A6K3"/>